<dbReference type="EMBL" id="CAJPDS010000034">
    <property type="protein sequence ID" value="CAF9923936.1"/>
    <property type="molecule type" value="Genomic_DNA"/>
</dbReference>
<name>A0A8H3FDE6_9LECA</name>
<dbReference type="Proteomes" id="UP000664521">
    <property type="component" value="Unassembled WGS sequence"/>
</dbReference>
<protein>
    <recommendedName>
        <fullName evidence="2">FAD dependent oxidoreductase domain-containing protein</fullName>
    </recommendedName>
</protein>
<evidence type="ECO:0000313" key="4">
    <source>
        <dbReference type="Proteomes" id="UP000664521"/>
    </source>
</evidence>
<dbReference type="Pfam" id="PF01266">
    <property type="entry name" value="DAO"/>
    <property type="match status" value="1"/>
</dbReference>
<keyword evidence="4" id="KW-1185">Reference proteome</keyword>
<dbReference type="PANTHER" id="PTHR13847:SF185">
    <property type="entry name" value="FAD DEPENDENT OXIDOREDUCTASE SUPERFAMILY (AFU_ORTHOLOGUE AFUA_3G02360)"/>
    <property type="match status" value="1"/>
</dbReference>
<dbReference type="Gene3D" id="3.30.9.10">
    <property type="entry name" value="D-Amino Acid Oxidase, subunit A, domain 2"/>
    <property type="match status" value="1"/>
</dbReference>
<dbReference type="GO" id="GO:0005770">
    <property type="term" value="C:late endosome"/>
    <property type="evidence" value="ECO:0007669"/>
    <property type="project" value="TreeGrafter"/>
</dbReference>
<dbReference type="AlphaFoldDB" id="A0A8H3FDE6"/>
<sequence>MATVILGAGIIGTSTAYYLSESNNTDPASIHLVESSPELFASASGYAAGFLARDWFKPALASLGALSFDLHKELAEKNDGWQKWAYSKSTGTSLEESVGKKGEDWLLDGVSRSVAAASTEDKEKGDSRPTWLKGRGRLDVISTGDSTAQVDPLRLCQFLLQACLSRGVHLRHPAQAVSISRTASGSLESIRIASLSESASPPHELTLPCKRLVLAAGAWTPHVHRTLFPLSQTEIPITSLAGHSLLLRSPHWPPPPPASSSSSTSPPSLPPSSLSNILTSPSPPDLPPCHALFTTDPTGYAPELFSRSPGHIYIAGLNSSSYPLPRVPTERVLDPASIATLHKTAERLLGEGLVVEREGVCWRPVTTTGLPIVGPLISSIAKEKGGGRGEGEVEKEEEEGVFVAAGHGPWGISLSLGTGFVVAGMVEGKSGEKELGADITGLGF</sequence>
<evidence type="ECO:0000256" key="1">
    <source>
        <dbReference type="SAM" id="MobiDB-lite"/>
    </source>
</evidence>
<dbReference type="SUPFAM" id="SSF51905">
    <property type="entry name" value="FAD/NAD(P)-binding domain"/>
    <property type="match status" value="1"/>
</dbReference>
<gene>
    <name evidence="3" type="ORF">HETSPECPRED_005464</name>
</gene>
<comment type="caution">
    <text evidence="3">The sequence shown here is derived from an EMBL/GenBank/DDBJ whole genome shotgun (WGS) entry which is preliminary data.</text>
</comment>
<dbReference type="OrthoDB" id="498204at2759"/>
<feature type="compositionally biased region" description="Low complexity" evidence="1">
    <location>
        <begin position="259"/>
        <end position="280"/>
    </location>
</feature>
<reference evidence="3" key="1">
    <citation type="submission" date="2021-03" db="EMBL/GenBank/DDBJ databases">
        <authorList>
            <person name="Tagirdzhanova G."/>
        </authorList>
    </citation>
    <scope>NUCLEOTIDE SEQUENCE</scope>
</reference>
<dbReference type="InterPro" id="IPR006076">
    <property type="entry name" value="FAD-dep_OxRdtase"/>
</dbReference>
<feature type="domain" description="FAD dependent oxidoreductase" evidence="2">
    <location>
        <begin position="4"/>
        <end position="423"/>
    </location>
</feature>
<feature type="region of interest" description="Disordered" evidence="1">
    <location>
        <begin position="248"/>
        <end position="281"/>
    </location>
</feature>
<dbReference type="PANTHER" id="PTHR13847">
    <property type="entry name" value="SARCOSINE DEHYDROGENASE-RELATED"/>
    <property type="match status" value="1"/>
</dbReference>
<dbReference type="Gene3D" id="3.50.50.60">
    <property type="entry name" value="FAD/NAD(P)-binding domain"/>
    <property type="match status" value="1"/>
</dbReference>
<evidence type="ECO:0000313" key="3">
    <source>
        <dbReference type="EMBL" id="CAF9923936.1"/>
    </source>
</evidence>
<evidence type="ECO:0000259" key="2">
    <source>
        <dbReference type="Pfam" id="PF01266"/>
    </source>
</evidence>
<accession>A0A8H3FDE6</accession>
<organism evidence="3 4">
    <name type="scientific">Heterodermia speciosa</name>
    <dbReference type="NCBI Taxonomy" id="116794"/>
    <lineage>
        <taxon>Eukaryota</taxon>
        <taxon>Fungi</taxon>
        <taxon>Dikarya</taxon>
        <taxon>Ascomycota</taxon>
        <taxon>Pezizomycotina</taxon>
        <taxon>Lecanoromycetes</taxon>
        <taxon>OSLEUM clade</taxon>
        <taxon>Lecanoromycetidae</taxon>
        <taxon>Caliciales</taxon>
        <taxon>Physciaceae</taxon>
        <taxon>Heterodermia</taxon>
    </lineage>
</organism>
<dbReference type="GO" id="GO:0042147">
    <property type="term" value="P:retrograde transport, endosome to Golgi"/>
    <property type="evidence" value="ECO:0007669"/>
    <property type="project" value="TreeGrafter"/>
</dbReference>
<dbReference type="InterPro" id="IPR036188">
    <property type="entry name" value="FAD/NAD-bd_sf"/>
</dbReference>
<proteinExistence type="predicted"/>
<dbReference type="GO" id="GO:0005829">
    <property type="term" value="C:cytosol"/>
    <property type="evidence" value="ECO:0007669"/>
    <property type="project" value="GOC"/>
</dbReference>